<dbReference type="InterPro" id="IPR007325">
    <property type="entry name" value="KFase/CYL"/>
</dbReference>
<evidence type="ECO:0000313" key="1">
    <source>
        <dbReference type="EMBL" id="NSL85554.1"/>
    </source>
</evidence>
<comment type="caution">
    <text evidence="1">The sequence shown here is derived from an EMBL/GenBank/DDBJ whole genome shotgun (WGS) entry which is preliminary data.</text>
</comment>
<dbReference type="SUPFAM" id="SSF102198">
    <property type="entry name" value="Putative cyclase"/>
    <property type="match status" value="1"/>
</dbReference>
<dbReference type="EMBL" id="RIAR02000001">
    <property type="protein sequence ID" value="NSL85554.1"/>
    <property type="molecule type" value="Genomic_DNA"/>
</dbReference>
<reference evidence="1" key="1">
    <citation type="submission" date="2020-05" db="EMBL/GenBank/DDBJ databases">
        <title>Chitinophaga laudate sp. nov., isolated from a tropical peat swamp.</title>
        <authorList>
            <person name="Goh C.B.S."/>
            <person name="Lee M.S."/>
            <person name="Parimannan S."/>
            <person name="Pasbakhsh P."/>
            <person name="Yule C.M."/>
            <person name="Rajandas H."/>
            <person name="Loke S."/>
            <person name="Croft L."/>
            <person name="Tan J.B.L."/>
        </authorList>
    </citation>
    <scope>NUCLEOTIDE SEQUENCE</scope>
    <source>
        <strain evidence="1">Mgbs1</strain>
    </source>
</reference>
<dbReference type="InterPro" id="IPR037175">
    <property type="entry name" value="KFase_sf"/>
</dbReference>
<gene>
    <name evidence="1" type="ORF">ECE50_001845</name>
</gene>
<dbReference type="Gene3D" id="3.50.30.50">
    <property type="entry name" value="Putative cyclase"/>
    <property type="match status" value="1"/>
</dbReference>
<dbReference type="Proteomes" id="UP000281028">
    <property type="component" value="Unassembled WGS sequence"/>
</dbReference>
<organism evidence="1 2">
    <name type="scientific">Chitinophaga solisilvae</name>
    <dbReference type="NCBI Taxonomy" id="1233460"/>
    <lineage>
        <taxon>Bacteria</taxon>
        <taxon>Pseudomonadati</taxon>
        <taxon>Bacteroidota</taxon>
        <taxon>Chitinophagia</taxon>
        <taxon>Chitinophagales</taxon>
        <taxon>Chitinophagaceae</taxon>
        <taxon>Chitinophaga</taxon>
    </lineage>
</organism>
<dbReference type="PANTHER" id="PTHR34861">
    <property type="match status" value="1"/>
</dbReference>
<sequence>MKRNIISKVLLSGMLLSAAFQANAQQQKLSVNPKDTGWYHAPYGRNDEIGAANLITPELVLQSLKLVRQGKTLPLAVPIDKHLPAFRHRSFHLYNIQPGEQGGRTLGPNKFSFNDELVNGWTGVGTQLNGIGHIGIDNVYYNGNKATDFVTVEGVKKLGIEKVPPIVTRAVLLDMTAWYGKKIVPGGTVFTVADIESVLKKEGLTLRKGDVILFNTGWLELIGKDNNQFLETEPGIGMEAAQWLADKGIVAFGGDTWATEVYPNPGSGEEFPVNQFMLAKKGIYNLELIDTRPLVKEKVWEFLFVLGQPLYVGSTQVNINPVAIW</sequence>
<dbReference type="PANTHER" id="PTHR34861:SF10">
    <property type="entry name" value="CYCLASE"/>
    <property type="match status" value="1"/>
</dbReference>
<proteinExistence type="predicted"/>
<protein>
    <submittedName>
        <fullName evidence="1">Cyclase family protein</fullName>
    </submittedName>
</protein>
<dbReference type="GO" id="GO:0004061">
    <property type="term" value="F:arylformamidase activity"/>
    <property type="evidence" value="ECO:0007669"/>
    <property type="project" value="InterPro"/>
</dbReference>
<dbReference type="RefSeq" id="WP_127041910.1">
    <property type="nucleotide sequence ID" value="NZ_JAABOK010000011.1"/>
</dbReference>
<dbReference type="Pfam" id="PF04199">
    <property type="entry name" value="Cyclase"/>
    <property type="match status" value="1"/>
</dbReference>
<evidence type="ECO:0000313" key="2">
    <source>
        <dbReference type="Proteomes" id="UP000281028"/>
    </source>
</evidence>
<accession>A0A433WEK8</accession>
<dbReference type="AlphaFoldDB" id="A0A433WEK8"/>
<dbReference type="GO" id="GO:0019441">
    <property type="term" value="P:L-tryptophan catabolic process to kynurenine"/>
    <property type="evidence" value="ECO:0007669"/>
    <property type="project" value="InterPro"/>
</dbReference>
<dbReference type="OrthoDB" id="9796085at2"/>
<keyword evidence="2" id="KW-1185">Reference proteome</keyword>
<name>A0A433WEK8_9BACT</name>